<accession>A0AAD5PK23</accession>
<evidence type="ECO:0000256" key="1">
    <source>
        <dbReference type="SAM" id="Phobius"/>
    </source>
</evidence>
<comment type="caution">
    <text evidence="2">The sequence shown here is derived from an EMBL/GenBank/DDBJ whole genome shotgun (WGS) entry which is preliminary data.</text>
</comment>
<dbReference type="EMBL" id="JAIXMP010000001">
    <property type="protein sequence ID" value="KAI9278746.1"/>
    <property type="molecule type" value="Genomic_DNA"/>
</dbReference>
<evidence type="ECO:0000313" key="2">
    <source>
        <dbReference type="EMBL" id="KAI9278746.1"/>
    </source>
</evidence>
<evidence type="ECO:0000313" key="3">
    <source>
        <dbReference type="Proteomes" id="UP001209540"/>
    </source>
</evidence>
<feature type="transmembrane region" description="Helical" evidence="1">
    <location>
        <begin position="180"/>
        <end position="198"/>
    </location>
</feature>
<keyword evidence="1" id="KW-0472">Membrane</keyword>
<keyword evidence="1" id="KW-0812">Transmembrane</keyword>
<feature type="transmembrane region" description="Helical" evidence="1">
    <location>
        <begin position="20"/>
        <end position="42"/>
    </location>
</feature>
<protein>
    <submittedName>
        <fullName evidence="2">Uncharacterized protein</fullName>
    </submittedName>
</protein>
<organism evidence="2 3">
    <name type="scientific">Phascolomyces articulosus</name>
    <dbReference type="NCBI Taxonomy" id="60185"/>
    <lineage>
        <taxon>Eukaryota</taxon>
        <taxon>Fungi</taxon>
        <taxon>Fungi incertae sedis</taxon>
        <taxon>Mucoromycota</taxon>
        <taxon>Mucoromycotina</taxon>
        <taxon>Mucoromycetes</taxon>
        <taxon>Mucorales</taxon>
        <taxon>Lichtheimiaceae</taxon>
        <taxon>Phascolomyces</taxon>
    </lineage>
</organism>
<proteinExistence type="predicted"/>
<feature type="transmembrane region" description="Helical" evidence="1">
    <location>
        <begin position="156"/>
        <end position="174"/>
    </location>
</feature>
<dbReference type="NCBIfam" id="NF041646">
    <property type="entry name" value="VC0807_fam"/>
    <property type="match status" value="1"/>
</dbReference>
<feature type="non-terminal residue" evidence="2">
    <location>
        <position position="199"/>
    </location>
</feature>
<keyword evidence="3" id="KW-1185">Reference proteome</keyword>
<sequence length="199" mass="22516">MLFIEVGIPLALYYGLKSTVGVVYALVISGVSPVLWVIFQFIRKRKFDILGCIIALSFILSGVVSIVNNDPRAALIRDQAVGAVIGLMFLLTLISLRTKWIDIRPLTYIVAMQIYEGIYYRWTDRDGNRQEQSFLHWQWDNVKLFRVSMYIPSGGWAFFLIMSLVACILMVNISNLSVDQIVMLNNIIGIAITVTVMTT</sequence>
<name>A0AAD5PK23_9FUNG</name>
<gene>
    <name evidence="2" type="ORF">BDA99DRAFT_420405</name>
</gene>
<dbReference type="Proteomes" id="UP001209540">
    <property type="component" value="Unassembled WGS sequence"/>
</dbReference>
<reference evidence="2" key="1">
    <citation type="journal article" date="2022" name="IScience">
        <title>Evolution of zygomycete secretomes and the origins of terrestrial fungal ecologies.</title>
        <authorList>
            <person name="Chang Y."/>
            <person name="Wang Y."/>
            <person name="Mondo S."/>
            <person name="Ahrendt S."/>
            <person name="Andreopoulos W."/>
            <person name="Barry K."/>
            <person name="Beard J."/>
            <person name="Benny G.L."/>
            <person name="Blankenship S."/>
            <person name="Bonito G."/>
            <person name="Cuomo C."/>
            <person name="Desiro A."/>
            <person name="Gervers K.A."/>
            <person name="Hundley H."/>
            <person name="Kuo A."/>
            <person name="LaButti K."/>
            <person name="Lang B.F."/>
            <person name="Lipzen A."/>
            <person name="O'Donnell K."/>
            <person name="Pangilinan J."/>
            <person name="Reynolds N."/>
            <person name="Sandor L."/>
            <person name="Smith M.E."/>
            <person name="Tsang A."/>
            <person name="Grigoriev I.V."/>
            <person name="Stajich J.E."/>
            <person name="Spatafora J.W."/>
        </authorList>
    </citation>
    <scope>NUCLEOTIDE SEQUENCE</scope>
    <source>
        <strain evidence="2">RSA 2281</strain>
    </source>
</reference>
<feature type="transmembrane region" description="Helical" evidence="1">
    <location>
        <begin position="79"/>
        <end position="96"/>
    </location>
</feature>
<reference evidence="2" key="2">
    <citation type="submission" date="2023-02" db="EMBL/GenBank/DDBJ databases">
        <authorList>
            <consortium name="DOE Joint Genome Institute"/>
            <person name="Mondo S.J."/>
            <person name="Chang Y."/>
            <person name="Wang Y."/>
            <person name="Ahrendt S."/>
            <person name="Andreopoulos W."/>
            <person name="Barry K."/>
            <person name="Beard J."/>
            <person name="Benny G.L."/>
            <person name="Blankenship S."/>
            <person name="Bonito G."/>
            <person name="Cuomo C."/>
            <person name="Desiro A."/>
            <person name="Gervers K.A."/>
            <person name="Hundley H."/>
            <person name="Kuo A."/>
            <person name="LaButti K."/>
            <person name="Lang B.F."/>
            <person name="Lipzen A."/>
            <person name="O'Donnell K."/>
            <person name="Pangilinan J."/>
            <person name="Reynolds N."/>
            <person name="Sandor L."/>
            <person name="Smith M.W."/>
            <person name="Tsang A."/>
            <person name="Grigoriev I.V."/>
            <person name="Stajich J.E."/>
            <person name="Spatafora J.W."/>
        </authorList>
    </citation>
    <scope>NUCLEOTIDE SEQUENCE</scope>
    <source>
        <strain evidence="2">RSA 2281</strain>
    </source>
</reference>
<keyword evidence="1" id="KW-1133">Transmembrane helix</keyword>
<dbReference type="AlphaFoldDB" id="A0AAD5PK23"/>
<feature type="transmembrane region" description="Helical" evidence="1">
    <location>
        <begin position="49"/>
        <end position="67"/>
    </location>
</feature>